<reference evidence="1 2" key="1">
    <citation type="journal article" date="2015" name="Genome Biol. Evol.">
        <title>The Dynamics of Genetic Interactions between Vibrio metoecus and Vibrio cholerae, Two Close Relatives Co-Occurring in the Environment.</title>
        <authorList>
            <person name="Orata F.D."/>
            <person name="Kirchberger P.C."/>
            <person name="Meheust R."/>
            <person name="Barlow E.J."/>
            <person name="Tarr C.L."/>
            <person name="Boucher Y."/>
        </authorList>
    </citation>
    <scope>NUCLEOTIDE SEQUENCE [LARGE SCALE GENOMIC DNA]</scope>
    <source>
        <strain evidence="1 2">YB5B04</strain>
    </source>
</reference>
<dbReference type="PATRIC" id="fig|1481663.12.peg.546"/>
<sequence length="289" mass="33216">MDINKKIQAASHSGASLRVIQKDQTYFVEKSITSAIEKNYLGIKKQHKFQTIKTPSFDILAIPTVQIEKSKHKLTILMPYIDGLGGERVAYRGSKTVAKNLKIALDFYLLNSISKSEDGTYPVAEIHKKIENIKYTLNGKDALFPLLAQQIDSFSAFCTKDLNIPLGECHGDLTLANLKITEANQLYLFDFLSCEINSPLQDAAKIIQDFEHGWSFRKEKESIRIKGEIFCEYAYPSFLKTLDRLFWYEMRVIETLTLLRIFPYIDVKDIITIDWFNRAIIKSINKLTR</sequence>
<gene>
    <name evidence="1" type="ORF">XV92_08930</name>
</gene>
<organism evidence="1 2">
    <name type="scientific">Vibrio metoecus</name>
    <dbReference type="NCBI Taxonomy" id="1481663"/>
    <lineage>
        <taxon>Bacteria</taxon>
        <taxon>Pseudomonadati</taxon>
        <taxon>Pseudomonadota</taxon>
        <taxon>Gammaproteobacteria</taxon>
        <taxon>Vibrionales</taxon>
        <taxon>Vibrionaceae</taxon>
        <taxon>Vibrio</taxon>
    </lineage>
</organism>
<proteinExistence type="predicted"/>
<dbReference type="InterPro" id="IPR011009">
    <property type="entry name" value="Kinase-like_dom_sf"/>
</dbReference>
<dbReference type="EMBL" id="LBGP01000011">
    <property type="protein sequence ID" value="KQB01593.1"/>
    <property type="molecule type" value="Genomic_DNA"/>
</dbReference>
<dbReference type="RefSeq" id="WP_055064626.1">
    <property type="nucleotide sequence ID" value="NZ_LBGP01000011.1"/>
</dbReference>
<keyword evidence="1" id="KW-0808">Transferase</keyword>
<accession>A0A0Q0THU1</accession>
<comment type="caution">
    <text evidence="1">The sequence shown here is derived from an EMBL/GenBank/DDBJ whole genome shotgun (WGS) entry which is preliminary data.</text>
</comment>
<evidence type="ECO:0000313" key="2">
    <source>
        <dbReference type="Proteomes" id="UP000050491"/>
    </source>
</evidence>
<dbReference type="GO" id="GO:0016740">
    <property type="term" value="F:transferase activity"/>
    <property type="evidence" value="ECO:0007669"/>
    <property type="project" value="UniProtKB-KW"/>
</dbReference>
<dbReference type="AlphaFoldDB" id="A0A0Q0THU1"/>
<dbReference type="SUPFAM" id="SSF56112">
    <property type="entry name" value="Protein kinase-like (PK-like)"/>
    <property type="match status" value="1"/>
</dbReference>
<name>A0A0Q0THU1_VIBMT</name>
<evidence type="ECO:0000313" key="1">
    <source>
        <dbReference type="EMBL" id="KQB01593.1"/>
    </source>
</evidence>
<dbReference type="Gene3D" id="3.90.1200.10">
    <property type="match status" value="1"/>
</dbReference>
<dbReference type="Proteomes" id="UP000050491">
    <property type="component" value="Unassembled WGS sequence"/>
</dbReference>
<protein>
    <submittedName>
        <fullName evidence="1">Phosphotransferase</fullName>
    </submittedName>
</protein>
<dbReference type="OrthoDB" id="9800774at2"/>